<dbReference type="PANTHER" id="PTHR38075:SF1">
    <property type="entry name" value="DUF4139 DOMAIN-CONTAINING PROTEIN"/>
    <property type="match status" value="1"/>
</dbReference>
<gene>
    <name evidence="3" type="ORF">NYP16_01550</name>
</gene>
<reference evidence="3" key="2">
    <citation type="journal article" date="2023" name="Syst. Appl. Microbiol.">
        <title>Govania unica gen. nov., sp. nov., a rare biosphere bacterium that represents a novel family in the class Alphaproteobacteria.</title>
        <authorList>
            <person name="Vandamme P."/>
            <person name="Peeters C."/>
            <person name="Hettiarachchi A."/>
            <person name="Cnockaert M."/>
            <person name="Carlier A."/>
        </authorList>
    </citation>
    <scope>NUCLEOTIDE SEQUENCE</scope>
    <source>
        <strain evidence="3">LMG 31809</strain>
    </source>
</reference>
<keyword evidence="4" id="KW-1185">Reference proteome</keyword>
<feature type="domain" description="DUF4139" evidence="2">
    <location>
        <begin position="177"/>
        <end position="451"/>
    </location>
</feature>
<evidence type="ECO:0000256" key="1">
    <source>
        <dbReference type="SAM" id="SignalP"/>
    </source>
</evidence>
<dbReference type="RefSeq" id="WP_274942348.1">
    <property type="nucleotide sequence ID" value="NZ_JANWOI010000001.1"/>
</dbReference>
<feature type="signal peptide" evidence="1">
    <location>
        <begin position="1"/>
        <end position="24"/>
    </location>
</feature>
<protein>
    <submittedName>
        <fullName evidence="3">DUF4139 domain-containing protein</fullName>
    </submittedName>
</protein>
<proteinExistence type="predicted"/>
<organism evidence="3 4">
    <name type="scientific">Govanella unica</name>
    <dbReference type="NCBI Taxonomy" id="2975056"/>
    <lineage>
        <taxon>Bacteria</taxon>
        <taxon>Pseudomonadati</taxon>
        <taxon>Pseudomonadota</taxon>
        <taxon>Alphaproteobacteria</taxon>
        <taxon>Emcibacterales</taxon>
        <taxon>Govanellaceae</taxon>
        <taxon>Govanella</taxon>
    </lineage>
</organism>
<dbReference type="Pfam" id="PF13598">
    <property type="entry name" value="DUF4139"/>
    <property type="match status" value="1"/>
</dbReference>
<reference evidence="3" key="1">
    <citation type="submission" date="2022-08" db="EMBL/GenBank/DDBJ databases">
        <authorList>
            <person name="Vandamme P."/>
            <person name="Hettiarachchi A."/>
            <person name="Peeters C."/>
            <person name="Cnockaert M."/>
            <person name="Carlier A."/>
        </authorList>
    </citation>
    <scope>NUCLEOTIDE SEQUENCE</scope>
    <source>
        <strain evidence="3">LMG 31809</strain>
    </source>
</reference>
<evidence type="ECO:0000313" key="3">
    <source>
        <dbReference type="EMBL" id="MDA5192644.1"/>
    </source>
</evidence>
<name>A0A9X3TVU4_9PROT</name>
<accession>A0A9X3TVU4</accession>
<sequence>MVRFGYALLAGVALAIPAAGPVSAASSLSLTIYNENLALVRDQRDMTLQAGRNRVEFPDVSAEIIPESVVLKAAGLTLVEQNFDFDLLTPTKLMEKAVGQTVQIVRINPGNGAEQRETAKVLAVNDGVTLQIGNRIEILRQDSIPTRVIFDKLPDNLKAKPTLSMLIDATTAGGRNLELNYLTRGLSWRADYVAAFDEKQGSLSLQGWITLTNNSGIAYRDVKTQLVAGSVNRVGGRPMAGRNFETAMVKSASREAFGDYHLYTLPEATTIANNQTKQVSFLDAPTVKATKRYSYEAGDFLTQREAAHVDVDITIANSKADGLGEPLPAGVIRIYGKDQFGQSHFLGEDTIDHTPEGLDIRPRVGKAFDVTVQSTITARREYKKDRYENAMAYRFRNARAEAVTVVFRQAGFGTNWDITAESASHSAPDALSAEWTVTVPAKGDSLLTFTVRQKE</sequence>
<dbReference type="EMBL" id="JANWOI010000001">
    <property type="protein sequence ID" value="MDA5192644.1"/>
    <property type="molecule type" value="Genomic_DNA"/>
</dbReference>
<dbReference type="PANTHER" id="PTHR38075">
    <property type="entry name" value="DUF4139 DOMAIN-CONTAINING PROTEIN"/>
    <property type="match status" value="1"/>
</dbReference>
<evidence type="ECO:0000259" key="2">
    <source>
        <dbReference type="Pfam" id="PF13598"/>
    </source>
</evidence>
<keyword evidence="1" id="KW-0732">Signal</keyword>
<comment type="caution">
    <text evidence="3">The sequence shown here is derived from an EMBL/GenBank/DDBJ whole genome shotgun (WGS) entry which is preliminary data.</text>
</comment>
<dbReference type="Proteomes" id="UP001141619">
    <property type="component" value="Unassembled WGS sequence"/>
</dbReference>
<dbReference type="InterPro" id="IPR037291">
    <property type="entry name" value="DUF4139"/>
</dbReference>
<evidence type="ECO:0000313" key="4">
    <source>
        <dbReference type="Proteomes" id="UP001141619"/>
    </source>
</evidence>
<feature type="chain" id="PRO_5040744725" evidence="1">
    <location>
        <begin position="25"/>
        <end position="455"/>
    </location>
</feature>
<dbReference type="AlphaFoldDB" id="A0A9X3TVU4"/>